<dbReference type="AlphaFoldDB" id="A0A0C3C0W6"/>
<gene>
    <name evidence="3" type="ORF">M413DRAFT_408378</name>
</gene>
<evidence type="ECO:0000256" key="2">
    <source>
        <dbReference type="SAM" id="Phobius"/>
    </source>
</evidence>
<keyword evidence="2" id="KW-0812">Transmembrane</keyword>
<feature type="compositionally biased region" description="Polar residues" evidence="1">
    <location>
        <begin position="162"/>
        <end position="171"/>
    </location>
</feature>
<evidence type="ECO:0000313" key="3">
    <source>
        <dbReference type="EMBL" id="KIM42530.1"/>
    </source>
</evidence>
<dbReference type="EMBL" id="KN831777">
    <property type="protein sequence ID" value="KIM42530.1"/>
    <property type="molecule type" value="Genomic_DNA"/>
</dbReference>
<reference evidence="4" key="2">
    <citation type="submission" date="2015-01" db="EMBL/GenBank/DDBJ databases">
        <title>Evolutionary Origins and Diversification of the Mycorrhizal Mutualists.</title>
        <authorList>
            <consortium name="DOE Joint Genome Institute"/>
            <consortium name="Mycorrhizal Genomics Consortium"/>
            <person name="Kohler A."/>
            <person name="Kuo A."/>
            <person name="Nagy L.G."/>
            <person name="Floudas D."/>
            <person name="Copeland A."/>
            <person name="Barry K.W."/>
            <person name="Cichocki N."/>
            <person name="Veneault-Fourrey C."/>
            <person name="LaButti K."/>
            <person name="Lindquist E.A."/>
            <person name="Lipzen A."/>
            <person name="Lundell T."/>
            <person name="Morin E."/>
            <person name="Murat C."/>
            <person name="Riley R."/>
            <person name="Ohm R."/>
            <person name="Sun H."/>
            <person name="Tunlid A."/>
            <person name="Henrissat B."/>
            <person name="Grigoriev I.V."/>
            <person name="Hibbett D.S."/>
            <person name="Martin F."/>
        </authorList>
    </citation>
    <scope>NUCLEOTIDE SEQUENCE [LARGE SCALE GENOMIC DNA]</scope>
    <source>
        <strain evidence="4">h7</strain>
    </source>
</reference>
<dbReference type="HOGENOM" id="CLU_969960_0_0_1"/>
<keyword evidence="4" id="KW-1185">Reference proteome</keyword>
<reference evidence="3 4" key="1">
    <citation type="submission" date="2014-04" db="EMBL/GenBank/DDBJ databases">
        <authorList>
            <consortium name="DOE Joint Genome Institute"/>
            <person name="Kuo A."/>
            <person name="Gay G."/>
            <person name="Dore J."/>
            <person name="Kohler A."/>
            <person name="Nagy L.G."/>
            <person name="Floudas D."/>
            <person name="Copeland A."/>
            <person name="Barry K.W."/>
            <person name="Cichocki N."/>
            <person name="Veneault-Fourrey C."/>
            <person name="LaButti K."/>
            <person name="Lindquist E.A."/>
            <person name="Lipzen A."/>
            <person name="Lundell T."/>
            <person name="Morin E."/>
            <person name="Murat C."/>
            <person name="Sun H."/>
            <person name="Tunlid A."/>
            <person name="Henrissat B."/>
            <person name="Grigoriev I.V."/>
            <person name="Hibbett D.S."/>
            <person name="Martin F."/>
            <person name="Nordberg H.P."/>
            <person name="Cantor M.N."/>
            <person name="Hua S.X."/>
        </authorList>
    </citation>
    <scope>NUCLEOTIDE SEQUENCE [LARGE SCALE GENOMIC DNA]</scope>
    <source>
        <strain evidence="4">h7</strain>
    </source>
</reference>
<sequence>MSRRHETYKLHRPRRTSSRPPHLIPRIVPSSSARRRYPLLRGAKRVSHVRGRDWEVVWRRIWISVRERMCKQGFMVMVGIWMWEVSLLVGLSLGFGVDQVKYSASIPNRNPSVNRRTIADVHGMIKQRLHRKHCTLHGPYAPTARGERGASGRGAGYEQCPPKSSRTSSGNFPWRHTTFRNDLGHLQRQKNEIADDLTRRMALTNRGENEVIGHEGEMEIIWDAEASSSIRTTTFTCLPRHLARNTRWRDEWVTSMDIDNGQRIRNAEVVQDRSHFLALRRFESISP</sequence>
<feature type="region of interest" description="Disordered" evidence="1">
    <location>
        <begin position="1"/>
        <end position="25"/>
    </location>
</feature>
<feature type="region of interest" description="Disordered" evidence="1">
    <location>
        <begin position="138"/>
        <end position="174"/>
    </location>
</feature>
<dbReference type="Proteomes" id="UP000053424">
    <property type="component" value="Unassembled WGS sequence"/>
</dbReference>
<keyword evidence="2" id="KW-1133">Transmembrane helix</keyword>
<keyword evidence="2" id="KW-0472">Membrane</keyword>
<feature type="transmembrane region" description="Helical" evidence="2">
    <location>
        <begin position="74"/>
        <end position="97"/>
    </location>
</feature>
<protein>
    <submittedName>
        <fullName evidence="3">Uncharacterized protein</fullName>
    </submittedName>
</protein>
<proteinExistence type="predicted"/>
<accession>A0A0C3C0W6</accession>
<evidence type="ECO:0000313" key="4">
    <source>
        <dbReference type="Proteomes" id="UP000053424"/>
    </source>
</evidence>
<organism evidence="3 4">
    <name type="scientific">Hebeloma cylindrosporum</name>
    <dbReference type="NCBI Taxonomy" id="76867"/>
    <lineage>
        <taxon>Eukaryota</taxon>
        <taxon>Fungi</taxon>
        <taxon>Dikarya</taxon>
        <taxon>Basidiomycota</taxon>
        <taxon>Agaricomycotina</taxon>
        <taxon>Agaricomycetes</taxon>
        <taxon>Agaricomycetidae</taxon>
        <taxon>Agaricales</taxon>
        <taxon>Agaricineae</taxon>
        <taxon>Hymenogastraceae</taxon>
        <taxon>Hebeloma</taxon>
    </lineage>
</organism>
<name>A0A0C3C0W6_HEBCY</name>
<evidence type="ECO:0000256" key="1">
    <source>
        <dbReference type="SAM" id="MobiDB-lite"/>
    </source>
</evidence>